<dbReference type="Proteomes" id="UP000664399">
    <property type="component" value="Unassembled WGS sequence"/>
</dbReference>
<organism evidence="1 2">
    <name type="scientific">Acetobacter suratthaniensis</name>
    <dbReference type="NCBI Taxonomy" id="1502841"/>
    <lineage>
        <taxon>Bacteria</taxon>
        <taxon>Pseudomonadati</taxon>
        <taxon>Pseudomonadota</taxon>
        <taxon>Alphaproteobacteria</taxon>
        <taxon>Acetobacterales</taxon>
        <taxon>Acetobacteraceae</taxon>
        <taxon>Acetobacter</taxon>
    </lineage>
</organism>
<sequence>MRDSIILEINGVFVGTVISSGNPRQKRFYAVHESVHALHNHVFSDRDDIRRLIIGHFHHSAPRIAQPA</sequence>
<evidence type="ECO:0000313" key="1">
    <source>
        <dbReference type="EMBL" id="MBO1328893.1"/>
    </source>
</evidence>
<keyword evidence="2" id="KW-1185">Reference proteome</keyword>
<evidence type="ECO:0008006" key="3">
    <source>
        <dbReference type="Google" id="ProtNLM"/>
    </source>
</evidence>
<evidence type="ECO:0000313" key="2">
    <source>
        <dbReference type="Proteomes" id="UP000664399"/>
    </source>
</evidence>
<protein>
    <recommendedName>
        <fullName evidence="3">IrrE N-terminal-like domain-containing protein</fullName>
    </recommendedName>
</protein>
<comment type="caution">
    <text evidence="1">The sequence shown here is derived from an EMBL/GenBank/DDBJ whole genome shotgun (WGS) entry which is preliminary data.</text>
</comment>
<accession>A0ABS3LNG3</accession>
<reference evidence="1 2" key="1">
    <citation type="submission" date="2021-03" db="EMBL/GenBank/DDBJ databases">
        <title>The complete genome sequence of Acetobacter suratthaniensis TBRC 1719.</title>
        <authorList>
            <person name="Charoenyingcharoen P."/>
            <person name="Yukphan P."/>
        </authorList>
    </citation>
    <scope>NUCLEOTIDE SEQUENCE [LARGE SCALE GENOMIC DNA]</scope>
    <source>
        <strain evidence="1 2">TBRC 1719</strain>
    </source>
</reference>
<proteinExistence type="predicted"/>
<dbReference type="EMBL" id="JAFVMG010000011">
    <property type="protein sequence ID" value="MBO1328893.1"/>
    <property type="molecule type" value="Genomic_DNA"/>
</dbReference>
<gene>
    <name evidence="1" type="ORF">J2D75_10460</name>
</gene>
<name>A0ABS3LNG3_9PROT</name>
<dbReference type="RefSeq" id="WP_207854772.1">
    <property type="nucleotide sequence ID" value="NZ_JAFVMG010000011.1"/>
</dbReference>